<dbReference type="Proteomes" id="UP001189429">
    <property type="component" value="Unassembled WGS sequence"/>
</dbReference>
<dbReference type="EMBL" id="CAUYUJ010010335">
    <property type="protein sequence ID" value="CAK0829104.1"/>
    <property type="molecule type" value="Genomic_DNA"/>
</dbReference>
<evidence type="ECO:0000256" key="2">
    <source>
        <dbReference type="SAM" id="Phobius"/>
    </source>
</evidence>
<organism evidence="3 4">
    <name type="scientific">Prorocentrum cordatum</name>
    <dbReference type="NCBI Taxonomy" id="2364126"/>
    <lineage>
        <taxon>Eukaryota</taxon>
        <taxon>Sar</taxon>
        <taxon>Alveolata</taxon>
        <taxon>Dinophyceae</taxon>
        <taxon>Prorocentrales</taxon>
        <taxon>Prorocentraceae</taxon>
        <taxon>Prorocentrum</taxon>
    </lineage>
</organism>
<feature type="region of interest" description="Disordered" evidence="1">
    <location>
        <begin position="1"/>
        <end position="83"/>
    </location>
</feature>
<comment type="caution">
    <text evidence="3">The sequence shown here is derived from an EMBL/GenBank/DDBJ whole genome shotgun (WGS) entry which is preliminary data.</text>
</comment>
<keyword evidence="2" id="KW-1133">Transmembrane helix</keyword>
<keyword evidence="2" id="KW-0472">Membrane</keyword>
<keyword evidence="4" id="KW-1185">Reference proteome</keyword>
<name>A0ABN9SBB0_9DINO</name>
<feature type="transmembrane region" description="Helical" evidence="2">
    <location>
        <begin position="143"/>
        <end position="164"/>
    </location>
</feature>
<evidence type="ECO:0000256" key="1">
    <source>
        <dbReference type="SAM" id="MobiDB-lite"/>
    </source>
</evidence>
<accession>A0ABN9SBB0</accession>
<reference evidence="3" key="1">
    <citation type="submission" date="2023-10" db="EMBL/GenBank/DDBJ databases">
        <authorList>
            <person name="Chen Y."/>
            <person name="Shah S."/>
            <person name="Dougan E. K."/>
            <person name="Thang M."/>
            <person name="Chan C."/>
        </authorList>
    </citation>
    <scope>NUCLEOTIDE SEQUENCE [LARGE SCALE GENOMIC DNA]</scope>
</reference>
<evidence type="ECO:0000313" key="4">
    <source>
        <dbReference type="Proteomes" id="UP001189429"/>
    </source>
</evidence>
<keyword evidence="2" id="KW-0812">Transmembrane</keyword>
<feature type="non-terminal residue" evidence="3">
    <location>
        <position position="1"/>
    </location>
</feature>
<proteinExistence type="predicted"/>
<sequence length="187" mass="20661">SALRRRGREQPCGAPHDARAPAERRLGADCSQVHAESGGGGSGRRVPHRRLRQARPGEGRVDTAGRRRHRRGHQQTGERQARWRRGLRVCEAARGLDHPGAWRRRADDGGDAAAQHGHGVRCPHDRGESVRPGRRVRLRARGLAFGFCFFWCVCVCVCCCSHARGNLCLFRVSGALRCSSILACFNS</sequence>
<gene>
    <name evidence="3" type="ORF">PCOR1329_LOCUS28143</name>
</gene>
<evidence type="ECO:0000313" key="3">
    <source>
        <dbReference type="EMBL" id="CAK0829104.1"/>
    </source>
</evidence>
<feature type="compositionally biased region" description="Basic and acidic residues" evidence="1">
    <location>
        <begin position="16"/>
        <end position="27"/>
    </location>
</feature>
<feature type="compositionally biased region" description="Basic and acidic residues" evidence="1">
    <location>
        <begin position="55"/>
        <end position="65"/>
    </location>
</feature>
<protein>
    <submittedName>
        <fullName evidence="3">Uncharacterized protein</fullName>
    </submittedName>
</protein>